<keyword evidence="12" id="KW-0175">Coiled coil</keyword>
<keyword evidence="4" id="KW-0597">Phosphoprotein</keyword>
<dbReference type="PROSITE" id="PS51104">
    <property type="entry name" value="PTS_EIIC_TYPE_2"/>
    <property type="match status" value="1"/>
</dbReference>
<dbReference type="PANTHER" id="PTHR30505:SF0">
    <property type="entry name" value="FRUCTOSE-LIKE PTS SYSTEM EIIBC COMPONENT-RELATED"/>
    <property type="match status" value="1"/>
</dbReference>
<dbReference type="PANTHER" id="PTHR30505">
    <property type="entry name" value="FRUCTOSE-LIKE PERMEASE"/>
    <property type="match status" value="1"/>
</dbReference>
<keyword evidence="8 13" id="KW-0812">Transmembrane</keyword>
<feature type="transmembrane region" description="Helical" evidence="13">
    <location>
        <begin position="501"/>
        <end position="524"/>
    </location>
</feature>
<feature type="domain" description="PTS EIIA type-2" evidence="14">
    <location>
        <begin position="4"/>
        <end position="147"/>
    </location>
</feature>
<dbReference type="eggNOG" id="COG1762">
    <property type="taxonomic scope" value="Bacteria"/>
</dbReference>
<dbReference type="InterPro" id="IPR006327">
    <property type="entry name" value="PTS_IIC_fruc"/>
</dbReference>
<dbReference type="AlphaFoldDB" id="W8GEM5"/>
<evidence type="ECO:0000259" key="16">
    <source>
        <dbReference type="PROSITE" id="PS51104"/>
    </source>
</evidence>
<feature type="transmembrane region" description="Helical" evidence="13">
    <location>
        <begin position="589"/>
        <end position="609"/>
    </location>
</feature>
<evidence type="ECO:0000256" key="12">
    <source>
        <dbReference type="SAM" id="Coils"/>
    </source>
</evidence>
<dbReference type="RefSeq" id="WP_025208549.1">
    <property type="nucleotide sequence ID" value="NZ_CP006932.1"/>
</dbReference>
<feature type="transmembrane region" description="Helical" evidence="13">
    <location>
        <begin position="465"/>
        <end position="489"/>
    </location>
</feature>
<evidence type="ECO:0000256" key="3">
    <source>
        <dbReference type="ARBA" id="ARBA00022475"/>
    </source>
</evidence>
<dbReference type="GO" id="GO:0009401">
    <property type="term" value="P:phosphoenolpyruvate-dependent sugar phosphotransferase system"/>
    <property type="evidence" value="ECO:0007669"/>
    <property type="project" value="UniProtKB-KW"/>
</dbReference>
<dbReference type="STRING" id="1427984.X271_00140"/>
<feature type="transmembrane region" description="Helical" evidence="13">
    <location>
        <begin position="668"/>
        <end position="692"/>
    </location>
</feature>
<sequence>MYENNIALEQLIINKDFSSIEDALKEIANLLKTNNLIKDQNKAFQNLLAREKQISTGVGDGIAIPHAEIEDLLEPKIAVIRTKKGIDWKSIDGKNVNLIIAILVPATNRDKHFEILTKLSSSLVDPKNIEKFRKANAKELVSYIENNILKDQVDENSDEKNNSVEKKIDRKEVFIVGITTCPTGVAHTFMAAKALEQEAPNHNIRLRIEKQGQMTRDQLKASEIAEADYVLLAIGKGIDDPERFNGKKIYQVQIAKAMVEPGKVLEDTIKNARIKTQSGGGSEATEIKAVGEKKSFNEGPIRHLLSGISYMIPFIAFAGILLGLTTAFGYDIGFTNADGIIDPTNPLNQTTESFAPQGYAALAISNLAGMGFTLFVPILGGFIGVSIAGRKALAPSMMLSLVLNDASGTSVFNYQEGRFGGFDPNSNPVALGFFGAIAAGYLVGYLILWFTKYTNKVENQAFQTILPLIIIPLLFTFIPWVFFAFIGYLPLYWLGVGLNDLINILIDVNLLWMVGAILGMMICFDLGGPVNKMAMVIAALFLAPGASYLPLLNGVAAVCVAIPPMILVWAAYAGPLLGFRMDEDDKVNATSAGIMGFFGVTEGSIPFAAKDPKVYMPSFMIGGFFAGMIAIFTGVGNSVALFGGPIIYLAGGMGQSPDLGGQIMSTDYAYALLYFIPLIIGSFIGFLMVSLLNKVYSNKNNKLSYELKKDLKSDKKKQTKGIKVELKGFKKDFKKAKIDQKEYQKKELELNNKLSLIEKKYQENFDKLTQYDDDFKKYVADNISNAKKQFLDQKEQFKKEILDYKAKIKELKNQKKAINKEETKEYQDLKDKIKDYKKLIEADKSKISDLHFKYLNKEFANTKKLEYRKKLSNYLVINV</sequence>
<evidence type="ECO:0000256" key="6">
    <source>
        <dbReference type="ARBA" id="ARBA00022679"/>
    </source>
</evidence>
<dbReference type="InterPro" id="IPR003353">
    <property type="entry name" value="PTS_IIB_fruc"/>
</dbReference>
<keyword evidence="2" id="KW-0813">Transport</keyword>
<dbReference type="NCBIfam" id="TIGR01427">
    <property type="entry name" value="PTS_IIC_fructo"/>
    <property type="match status" value="1"/>
</dbReference>
<evidence type="ECO:0000256" key="1">
    <source>
        <dbReference type="ARBA" id="ARBA00004429"/>
    </source>
</evidence>
<feature type="transmembrane region" description="Helical" evidence="13">
    <location>
        <begin position="310"/>
        <end position="330"/>
    </location>
</feature>
<dbReference type="InterPro" id="IPR036095">
    <property type="entry name" value="PTS_EIIB-like_sf"/>
</dbReference>
<dbReference type="SUPFAM" id="SSF55804">
    <property type="entry name" value="Phoshotransferase/anion transport protein"/>
    <property type="match status" value="1"/>
</dbReference>
<dbReference type="PROSITE" id="PS51094">
    <property type="entry name" value="PTS_EIIA_TYPE_2"/>
    <property type="match status" value="1"/>
</dbReference>
<dbReference type="NCBIfam" id="TIGR00829">
    <property type="entry name" value="FRU"/>
    <property type="match status" value="1"/>
</dbReference>
<feature type="transmembrane region" description="Helical" evidence="13">
    <location>
        <begin position="359"/>
        <end position="385"/>
    </location>
</feature>
<dbReference type="PROSITE" id="PS51099">
    <property type="entry name" value="PTS_EIIB_TYPE_2"/>
    <property type="match status" value="1"/>
</dbReference>
<evidence type="ECO:0000313" key="18">
    <source>
        <dbReference type="Proteomes" id="UP000019450"/>
    </source>
</evidence>
<evidence type="ECO:0000256" key="8">
    <source>
        <dbReference type="ARBA" id="ARBA00022692"/>
    </source>
</evidence>
<keyword evidence="11 13" id="KW-0472">Membrane</keyword>
<dbReference type="InterPro" id="IPR002178">
    <property type="entry name" value="PTS_EIIA_type-2_dom"/>
</dbReference>
<dbReference type="CDD" id="cd05569">
    <property type="entry name" value="PTS_IIB_fructose"/>
    <property type="match status" value="1"/>
</dbReference>
<dbReference type="Gene3D" id="3.40.50.2300">
    <property type="match status" value="1"/>
</dbReference>
<proteinExistence type="predicted"/>
<dbReference type="InterPro" id="IPR016152">
    <property type="entry name" value="PTrfase/Anion_transptr"/>
</dbReference>
<dbReference type="PROSITE" id="PS00372">
    <property type="entry name" value="PTS_EIIA_TYPE_2_HIS"/>
    <property type="match status" value="1"/>
</dbReference>
<dbReference type="Pfam" id="PF02378">
    <property type="entry name" value="PTS_EIIC"/>
    <property type="match status" value="1"/>
</dbReference>
<dbReference type="OrthoDB" id="9782569at2"/>
<dbReference type="InterPro" id="IPR004715">
    <property type="entry name" value="PTS_IIA_fruc"/>
</dbReference>
<dbReference type="Gene3D" id="3.40.930.10">
    <property type="entry name" value="Mannitol-specific EII, Chain A"/>
    <property type="match status" value="1"/>
</dbReference>
<organism evidence="17 18">
    <name type="scientific">Candidatus Hepatoplasma crinochetorum Av</name>
    <dbReference type="NCBI Taxonomy" id="1427984"/>
    <lineage>
        <taxon>Bacteria</taxon>
        <taxon>Bacillati</taxon>
        <taxon>Mycoplasmatota</taxon>
        <taxon>Mollicutes</taxon>
        <taxon>Candidatus Hepatoplasmataceae</taxon>
        <taxon>Candidatus Hepatoplasma</taxon>
    </lineage>
</organism>
<keyword evidence="5" id="KW-0762">Sugar transport</keyword>
<dbReference type="InterPro" id="IPR013011">
    <property type="entry name" value="PTS_EIIB_2"/>
</dbReference>
<keyword evidence="9" id="KW-0418">Kinase</keyword>
<dbReference type="CDD" id="cd06174">
    <property type="entry name" value="MFS"/>
    <property type="match status" value="1"/>
</dbReference>
<evidence type="ECO:0000313" key="17">
    <source>
        <dbReference type="EMBL" id="AHK22249.1"/>
    </source>
</evidence>
<dbReference type="GO" id="GO:0022877">
    <property type="term" value="F:protein-N(PI)-phosphohistidine-fructose phosphotransferase system transporter activity"/>
    <property type="evidence" value="ECO:0007669"/>
    <property type="project" value="InterPro"/>
</dbReference>
<keyword evidence="6" id="KW-0808">Transferase</keyword>
<dbReference type="InterPro" id="IPR013014">
    <property type="entry name" value="PTS_EIIC_2"/>
</dbReference>
<evidence type="ECO:0000259" key="14">
    <source>
        <dbReference type="PROSITE" id="PS51094"/>
    </source>
</evidence>
<keyword evidence="10 13" id="KW-1133">Transmembrane helix</keyword>
<feature type="domain" description="PTS EIIC type-2" evidence="16">
    <location>
        <begin position="300"/>
        <end position="696"/>
    </location>
</feature>
<dbReference type="InterPro" id="IPR003501">
    <property type="entry name" value="PTS_EIIB_2/3"/>
</dbReference>
<keyword evidence="7" id="KW-0598">Phosphotransferase system</keyword>
<dbReference type="HOGENOM" id="CLU_013155_1_0_14"/>
<evidence type="ECO:0000256" key="7">
    <source>
        <dbReference type="ARBA" id="ARBA00022683"/>
    </source>
</evidence>
<dbReference type="EMBL" id="CP006932">
    <property type="protein sequence ID" value="AHK22249.1"/>
    <property type="molecule type" value="Genomic_DNA"/>
</dbReference>
<keyword evidence="3" id="KW-1003">Cell membrane</keyword>
<dbReference type="KEGG" id="hcr:X271_00140"/>
<evidence type="ECO:0000256" key="11">
    <source>
        <dbReference type="ARBA" id="ARBA00023136"/>
    </source>
</evidence>
<dbReference type="Pfam" id="PF00359">
    <property type="entry name" value="PTS_EIIA_2"/>
    <property type="match status" value="1"/>
</dbReference>
<evidence type="ECO:0000259" key="15">
    <source>
        <dbReference type="PROSITE" id="PS51099"/>
    </source>
</evidence>
<evidence type="ECO:0000256" key="10">
    <source>
        <dbReference type="ARBA" id="ARBA00022989"/>
    </source>
</evidence>
<name>W8GEM5_9MOLU</name>
<dbReference type="NCBIfam" id="TIGR00848">
    <property type="entry name" value="fruA"/>
    <property type="match status" value="1"/>
</dbReference>
<dbReference type="InterPro" id="IPR050864">
    <property type="entry name" value="Bacterial_PTS_Sugar_Transport"/>
</dbReference>
<evidence type="ECO:0000256" key="5">
    <source>
        <dbReference type="ARBA" id="ARBA00022597"/>
    </source>
</evidence>
<dbReference type="Pfam" id="PF02302">
    <property type="entry name" value="PTS_IIB"/>
    <property type="match status" value="1"/>
</dbReference>
<dbReference type="GO" id="GO:0016301">
    <property type="term" value="F:kinase activity"/>
    <property type="evidence" value="ECO:0007669"/>
    <property type="project" value="UniProtKB-KW"/>
</dbReference>
<protein>
    <submittedName>
        <fullName evidence="17">EIIABC-Fru</fullName>
    </submittedName>
</protein>
<keyword evidence="18" id="KW-1185">Reference proteome</keyword>
<comment type="subcellular location">
    <subcellularLocation>
        <location evidence="1">Cell inner membrane</location>
        <topology evidence="1">Multi-pass membrane protein</topology>
    </subcellularLocation>
</comment>
<evidence type="ECO:0000256" key="4">
    <source>
        <dbReference type="ARBA" id="ARBA00022553"/>
    </source>
</evidence>
<feature type="transmembrane region" description="Helical" evidence="13">
    <location>
        <begin position="621"/>
        <end position="648"/>
    </location>
</feature>
<dbReference type="InterPro" id="IPR003352">
    <property type="entry name" value="PTS_EIIC"/>
</dbReference>
<gene>
    <name evidence="17" type="primary">fruA</name>
    <name evidence="17" type="ORF">X271_00140</name>
</gene>
<dbReference type="CDD" id="cd00211">
    <property type="entry name" value="PTS_IIA_fru"/>
    <property type="match status" value="1"/>
</dbReference>
<reference evidence="17 18" key="1">
    <citation type="journal article" date="2014" name="Genome Biol. Evol.">
        <title>Phylogenomics of "Candidatus Hepatoplasma crinochetorum," a Lineage of Mollicutes Associated with Noninsect Arthropods.</title>
        <authorList>
            <person name="Leclercq S."/>
            <person name="Dittmer J."/>
            <person name="Bouchon D."/>
            <person name="Cordaux R."/>
        </authorList>
    </citation>
    <scope>NUCLEOTIDE SEQUENCE [LARGE SCALE GENOMIC DNA]</scope>
    <source>
        <strain evidence="17 18">Av</strain>
    </source>
</reference>
<dbReference type="GO" id="GO:0005351">
    <property type="term" value="F:carbohydrate:proton symporter activity"/>
    <property type="evidence" value="ECO:0007669"/>
    <property type="project" value="InterPro"/>
</dbReference>
<dbReference type="GO" id="GO:0005886">
    <property type="term" value="C:plasma membrane"/>
    <property type="evidence" value="ECO:0007669"/>
    <property type="project" value="UniProtKB-SubCell"/>
</dbReference>
<feature type="coiled-coil region" evidence="12">
    <location>
        <begin position="780"/>
        <end position="846"/>
    </location>
</feature>
<evidence type="ECO:0000256" key="9">
    <source>
        <dbReference type="ARBA" id="ARBA00022777"/>
    </source>
</evidence>
<dbReference type="eggNOG" id="COG1299">
    <property type="taxonomic scope" value="Bacteria"/>
</dbReference>
<evidence type="ECO:0000256" key="2">
    <source>
        <dbReference type="ARBA" id="ARBA00022448"/>
    </source>
</evidence>
<feature type="transmembrane region" description="Helical" evidence="13">
    <location>
        <begin position="536"/>
        <end position="569"/>
    </location>
</feature>
<evidence type="ECO:0000256" key="13">
    <source>
        <dbReference type="SAM" id="Phobius"/>
    </source>
</evidence>
<feature type="domain" description="PTS EIIB type-2" evidence="15">
    <location>
        <begin position="175"/>
        <end position="270"/>
    </location>
</feature>
<dbReference type="GO" id="GO:0090563">
    <property type="term" value="F:protein-phosphocysteine-sugar phosphotransferase activity"/>
    <property type="evidence" value="ECO:0007669"/>
    <property type="project" value="TreeGrafter"/>
</dbReference>
<dbReference type="eggNOG" id="COG1445">
    <property type="taxonomic scope" value="Bacteria"/>
</dbReference>
<dbReference type="SUPFAM" id="SSF52794">
    <property type="entry name" value="PTS system IIB component-like"/>
    <property type="match status" value="1"/>
</dbReference>
<feature type="transmembrane region" description="Helical" evidence="13">
    <location>
        <begin position="432"/>
        <end position="453"/>
    </location>
</feature>
<accession>W8GEM5</accession>
<dbReference type="Proteomes" id="UP000019450">
    <property type="component" value="Chromosome"/>
</dbReference>